<keyword evidence="6" id="KW-0067">ATP-binding</keyword>
<dbReference type="InterPro" id="IPR034907">
    <property type="entry name" value="NDK-like_dom"/>
</dbReference>
<dbReference type="AlphaFoldDB" id="A0AAF3J278"/>
<comment type="cofactor">
    <cofactor evidence="1">
        <name>Mg(2+)</name>
        <dbReference type="ChEBI" id="CHEBI:18420"/>
    </cofactor>
</comment>
<feature type="domain" description="Nucleoside diphosphate kinase-like" evidence="9">
    <location>
        <begin position="6"/>
        <end position="138"/>
    </location>
</feature>
<dbReference type="PANTHER" id="PTHR46956:SF1">
    <property type="entry name" value="NUCLEOSIDE DIPHOSPHATE KINASE 6"/>
    <property type="match status" value="1"/>
</dbReference>
<dbReference type="SMART" id="SM00562">
    <property type="entry name" value="NDK"/>
    <property type="match status" value="1"/>
</dbReference>
<dbReference type="InterPro" id="IPR037994">
    <property type="entry name" value="NDPk6"/>
</dbReference>
<evidence type="ECO:0000256" key="2">
    <source>
        <dbReference type="ARBA" id="ARBA00022679"/>
    </source>
</evidence>
<protein>
    <recommendedName>
        <fullName evidence="9">Nucleoside diphosphate kinase-like domain-containing protein</fullName>
    </recommendedName>
</protein>
<evidence type="ECO:0000256" key="3">
    <source>
        <dbReference type="ARBA" id="ARBA00022723"/>
    </source>
</evidence>
<keyword evidence="7" id="KW-0460">Magnesium</keyword>
<keyword evidence="10" id="KW-1185">Reference proteome</keyword>
<organism evidence="10 11">
    <name type="scientific">Mesorhabditis belari</name>
    <dbReference type="NCBI Taxonomy" id="2138241"/>
    <lineage>
        <taxon>Eukaryota</taxon>
        <taxon>Metazoa</taxon>
        <taxon>Ecdysozoa</taxon>
        <taxon>Nematoda</taxon>
        <taxon>Chromadorea</taxon>
        <taxon>Rhabditida</taxon>
        <taxon>Rhabditina</taxon>
        <taxon>Rhabditomorpha</taxon>
        <taxon>Rhabditoidea</taxon>
        <taxon>Rhabditidae</taxon>
        <taxon>Mesorhabditinae</taxon>
        <taxon>Mesorhabditis</taxon>
    </lineage>
</organism>
<dbReference type="Pfam" id="PF00334">
    <property type="entry name" value="NDK"/>
    <property type="match status" value="1"/>
</dbReference>
<dbReference type="InterPro" id="IPR036850">
    <property type="entry name" value="NDK-like_dom_sf"/>
</dbReference>
<evidence type="ECO:0000259" key="9">
    <source>
        <dbReference type="SMART" id="SM00562"/>
    </source>
</evidence>
<evidence type="ECO:0000256" key="5">
    <source>
        <dbReference type="ARBA" id="ARBA00022777"/>
    </source>
</evidence>
<accession>A0AAF3J278</accession>
<dbReference type="GO" id="GO:0046872">
    <property type="term" value="F:metal ion binding"/>
    <property type="evidence" value="ECO:0007669"/>
    <property type="project" value="UniProtKB-KW"/>
</dbReference>
<evidence type="ECO:0000313" key="10">
    <source>
        <dbReference type="Proteomes" id="UP000887575"/>
    </source>
</evidence>
<dbReference type="PANTHER" id="PTHR46956">
    <property type="entry name" value="NUCLEOSIDE DIPHOSPHATE KINASE 6"/>
    <property type="match status" value="1"/>
</dbReference>
<evidence type="ECO:0000256" key="8">
    <source>
        <dbReference type="PROSITE-ProRule" id="PRU00706"/>
    </source>
</evidence>
<comment type="caution">
    <text evidence="8">Lacks conserved residue(s) required for the propagation of feature annotation.</text>
</comment>
<sequence length="152" mass="17479">MSSAPSLLLLKPDVVSHPFLLRIVFDELLSSGLRILSIRPLRLDRSQAENLYQMHRGRFYYGRLVRHISSGPVVALKVIGDARAVLGSSKLFPLAHEKDLTLRQRFSISDVRNVAHNSDPENAQKELEMVEPMEEMKDFSQVEHSLRELYRR</sequence>
<dbReference type="SUPFAM" id="SSF54919">
    <property type="entry name" value="Nucleoside diphosphate kinase, NDK"/>
    <property type="match status" value="1"/>
</dbReference>
<evidence type="ECO:0000256" key="1">
    <source>
        <dbReference type="ARBA" id="ARBA00001946"/>
    </source>
</evidence>
<keyword evidence="3" id="KW-0479">Metal-binding</keyword>
<comment type="similarity">
    <text evidence="8">Belongs to the NDK family.</text>
</comment>
<dbReference type="Gene3D" id="3.30.70.141">
    <property type="entry name" value="Nucleoside diphosphate kinase-like domain"/>
    <property type="match status" value="1"/>
</dbReference>
<name>A0AAF3J278_9BILA</name>
<dbReference type="WBParaSite" id="MBELARI_LOCUS11610">
    <property type="protein sequence ID" value="MBELARI_LOCUS11610"/>
    <property type="gene ID" value="MBELARI_LOCUS11610"/>
</dbReference>
<keyword evidence="4" id="KW-0547">Nucleotide-binding</keyword>
<dbReference type="Proteomes" id="UP000887575">
    <property type="component" value="Unassembled WGS sequence"/>
</dbReference>
<dbReference type="PROSITE" id="PS51374">
    <property type="entry name" value="NDPK_LIKE"/>
    <property type="match status" value="1"/>
</dbReference>
<dbReference type="GO" id="GO:0005524">
    <property type="term" value="F:ATP binding"/>
    <property type="evidence" value="ECO:0007669"/>
    <property type="project" value="UniProtKB-KW"/>
</dbReference>
<reference evidence="11" key="1">
    <citation type="submission" date="2024-02" db="UniProtKB">
        <authorList>
            <consortium name="WormBaseParasite"/>
        </authorList>
    </citation>
    <scope>IDENTIFICATION</scope>
</reference>
<keyword evidence="2" id="KW-0808">Transferase</keyword>
<keyword evidence="5" id="KW-0418">Kinase</keyword>
<evidence type="ECO:0000313" key="11">
    <source>
        <dbReference type="WBParaSite" id="MBELARI_LOCUS11610"/>
    </source>
</evidence>
<dbReference type="GO" id="GO:0004550">
    <property type="term" value="F:nucleoside diphosphate kinase activity"/>
    <property type="evidence" value="ECO:0007669"/>
    <property type="project" value="InterPro"/>
</dbReference>
<evidence type="ECO:0000256" key="4">
    <source>
        <dbReference type="ARBA" id="ARBA00022741"/>
    </source>
</evidence>
<proteinExistence type="inferred from homology"/>
<evidence type="ECO:0000256" key="6">
    <source>
        <dbReference type="ARBA" id="ARBA00022840"/>
    </source>
</evidence>
<evidence type="ECO:0000256" key="7">
    <source>
        <dbReference type="ARBA" id="ARBA00022842"/>
    </source>
</evidence>